<name>A0AAN9N9C6_PHACN</name>
<evidence type="ECO:0000313" key="2">
    <source>
        <dbReference type="Proteomes" id="UP001374584"/>
    </source>
</evidence>
<dbReference type="Proteomes" id="UP001374584">
    <property type="component" value="Unassembled WGS sequence"/>
</dbReference>
<accession>A0AAN9N9C6</accession>
<reference evidence="1 2" key="1">
    <citation type="submission" date="2024-01" db="EMBL/GenBank/DDBJ databases">
        <title>The genomes of 5 underutilized Papilionoideae crops provide insights into root nodulation and disease resistanc.</title>
        <authorList>
            <person name="Jiang F."/>
        </authorList>
    </citation>
    <scope>NUCLEOTIDE SEQUENCE [LARGE SCALE GENOMIC DNA]</scope>
    <source>
        <strain evidence="1">JINMINGXINNONG_FW02</strain>
        <tissue evidence="1">Leaves</tissue>
    </source>
</reference>
<organism evidence="1 2">
    <name type="scientific">Phaseolus coccineus</name>
    <name type="common">Scarlet runner bean</name>
    <name type="synonym">Phaseolus multiflorus</name>
    <dbReference type="NCBI Taxonomy" id="3886"/>
    <lineage>
        <taxon>Eukaryota</taxon>
        <taxon>Viridiplantae</taxon>
        <taxon>Streptophyta</taxon>
        <taxon>Embryophyta</taxon>
        <taxon>Tracheophyta</taxon>
        <taxon>Spermatophyta</taxon>
        <taxon>Magnoliopsida</taxon>
        <taxon>eudicotyledons</taxon>
        <taxon>Gunneridae</taxon>
        <taxon>Pentapetalae</taxon>
        <taxon>rosids</taxon>
        <taxon>fabids</taxon>
        <taxon>Fabales</taxon>
        <taxon>Fabaceae</taxon>
        <taxon>Papilionoideae</taxon>
        <taxon>50 kb inversion clade</taxon>
        <taxon>NPAAA clade</taxon>
        <taxon>indigoferoid/millettioid clade</taxon>
        <taxon>Phaseoleae</taxon>
        <taxon>Phaseolus</taxon>
    </lineage>
</organism>
<dbReference type="AlphaFoldDB" id="A0AAN9N9C6"/>
<evidence type="ECO:0000313" key="1">
    <source>
        <dbReference type="EMBL" id="KAK7368776.1"/>
    </source>
</evidence>
<sequence length="67" mass="7555">MAFIIQCKVATSKSSPLPQTASSSGVDLFQLNHCILKPRRRWLLFSHSYAFLYATDAETALNRHLCV</sequence>
<keyword evidence="2" id="KW-1185">Reference proteome</keyword>
<proteinExistence type="predicted"/>
<protein>
    <submittedName>
        <fullName evidence="1">Uncharacterized protein</fullName>
    </submittedName>
</protein>
<dbReference type="EMBL" id="JAYMYR010000004">
    <property type="protein sequence ID" value="KAK7368776.1"/>
    <property type="molecule type" value="Genomic_DNA"/>
</dbReference>
<gene>
    <name evidence="1" type="ORF">VNO80_10806</name>
</gene>
<comment type="caution">
    <text evidence="1">The sequence shown here is derived from an EMBL/GenBank/DDBJ whole genome shotgun (WGS) entry which is preliminary data.</text>
</comment>